<feature type="transmembrane region" description="Helical" evidence="1">
    <location>
        <begin position="92"/>
        <end position="117"/>
    </location>
</feature>
<reference evidence="2 3" key="1">
    <citation type="journal article" date="2016" name="Nat. Commun.">
        <title>Thousands of microbial genomes shed light on interconnected biogeochemical processes in an aquifer system.</title>
        <authorList>
            <person name="Anantharaman K."/>
            <person name="Brown C.T."/>
            <person name="Hug L.A."/>
            <person name="Sharon I."/>
            <person name="Castelle C.J."/>
            <person name="Probst A.J."/>
            <person name="Thomas B.C."/>
            <person name="Singh A."/>
            <person name="Wilkins M.J."/>
            <person name="Karaoz U."/>
            <person name="Brodie E.L."/>
            <person name="Williams K.H."/>
            <person name="Hubbard S.S."/>
            <person name="Banfield J.F."/>
        </authorList>
    </citation>
    <scope>NUCLEOTIDE SEQUENCE [LARGE SCALE GENOMIC DNA]</scope>
</reference>
<evidence type="ECO:0000313" key="2">
    <source>
        <dbReference type="EMBL" id="OGN34038.1"/>
    </source>
</evidence>
<evidence type="ECO:0000313" key="3">
    <source>
        <dbReference type="Proteomes" id="UP000177745"/>
    </source>
</evidence>
<keyword evidence="1" id="KW-0812">Transmembrane</keyword>
<protein>
    <submittedName>
        <fullName evidence="2">Uncharacterized protein</fullName>
    </submittedName>
</protein>
<keyword evidence="1" id="KW-1133">Transmembrane helix</keyword>
<name>A0A1F8HAN9_9BACT</name>
<feature type="transmembrane region" description="Helical" evidence="1">
    <location>
        <begin position="184"/>
        <end position="208"/>
    </location>
</feature>
<dbReference type="Proteomes" id="UP000177745">
    <property type="component" value="Unassembled WGS sequence"/>
</dbReference>
<sequence length="237" mass="27239">MGYESEEKKEAQETPYKSWILDPKSIRNQQQNYETEEKYAEQLAADQERYQTEQQLIDFHNEGIRYGHPSYTKYAIVSLLGLITESTDFLDLIGIGMVISKPVSLFLTFVIFLIFWLTNTRQKGADNYVGKAEKVVEAITANLAHIERRAFQAAKIARRFGATRFAARIRVSSRLIRRNPLFKFAVAGAANLIPFLAVFPWVLLGIYLSYRDEKKSYQNARETATEIAEQIPELQNT</sequence>
<comment type="caution">
    <text evidence="2">The sequence shown here is derived from an EMBL/GenBank/DDBJ whole genome shotgun (WGS) entry which is preliminary data.</text>
</comment>
<dbReference type="AlphaFoldDB" id="A0A1F8HAN9"/>
<keyword evidence="1" id="KW-0472">Membrane</keyword>
<proteinExistence type="predicted"/>
<organism evidence="2 3">
    <name type="scientific">Candidatus Yanofskybacteria bacterium RIFCSPLOWO2_12_FULL_43_11b</name>
    <dbReference type="NCBI Taxonomy" id="1802710"/>
    <lineage>
        <taxon>Bacteria</taxon>
        <taxon>Candidatus Yanofskyibacteriota</taxon>
    </lineage>
</organism>
<evidence type="ECO:0000256" key="1">
    <source>
        <dbReference type="SAM" id="Phobius"/>
    </source>
</evidence>
<gene>
    <name evidence="2" type="ORF">A3G51_01560</name>
</gene>
<accession>A0A1F8HAN9</accession>
<dbReference type="EMBL" id="MGKY01000007">
    <property type="protein sequence ID" value="OGN34038.1"/>
    <property type="molecule type" value="Genomic_DNA"/>
</dbReference>